<evidence type="ECO:0000313" key="2">
    <source>
        <dbReference type="EMBL" id="RAR75308.1"/>
    </source>
</evidence>
<organism evidence="2 3">
    <name type="scientific">Flavobacterium aciduliphilum</name>
    <dbReference type="NCBI Taxonomy" id="1101402"/>
    <lineage>
        <taxon>Bacteria</taxon>
        <taxon>Pseudomonadati</taxon>
        <taxon>Bacteroidota</taxon>
        <taxon>Flavobacteriia</taxon>
        <taxon>Flavobacteriales</taxon>
        <taxon>Flavobacteriaceae</taxon>
        <taxon>Flavobacterium</taxon>
    </lineage>
</organism>
<keyword evidence="1" id="KW-1133">Transmembrane helix</keyword>
<name>A0A328YMF5_9FLAO</name>
<evidence type="ECO:0000313" key="3">
    <source>
        <dbReference type="Proteomes" id="UP000248840"/>
    </source>
</evidence>
<dbReference type="RefSeq" id="WP_112111694.1">
    <property type="nucleotide sequence ID" value="NZ_QLSZ01000001.1"/>
</dbReference>
<dbReference type="EMBL" id="QLSZ01000001">
    <property type="protein sequence ID" value="RAR75308.1"/>
    <property type="molecule type" value="Genomic_DNA"/>
</dbReference>
<gene>
    <name evidence="2" type="ORF">CLV55_1013</name>
</gene>
<keyword evidence="3" id="KW-1185">Reference proteome</keyword>
<comment type="caution">
    <text evidence="2">The sequence shown here is derived from an EMBL/GenBank/DDBJ whole genome shotgun (WGS) entry which is preliminary data.</text>
</comment>
<accession>A0A328YMF5</accession>
<evidence type="ECO:0000256" key="1">
    <source>
        <dbReference type="SAM" id="Phobius"/>
    </source>
</evidence>
<dbReference type="Proteomes" id="UP000248840">
    <property type="component" value="Unassembled WGS sequence"/>
</dbReference>
<keyword evidence="1" id="KW-0812">Transmembrane</keyword>
<keyword evidence="1" id="KW-0472">Membrane</keyword>
<feature type="transmembrane region" description="Helical" evidence="1">
    <location>
        <begin position="190"/>
        <end position="206"/>
    </location>
</feature>
<sequence length="224" mass="24729">MAISHCTIGYHQFGTSALDTFANQVYNGIFNNPTTFPSPVIDKVVFEDFQHNFSIAAADYALYGATKKTIFTKAKKKLIDALDLLADYVDTTANGDEAIIIASGYTPSITTPQGNIPLTRIEMFIAKRTENEGEIYVEIPPITGHGSINYFCICSEGEPLANPTFVEGKLVLENNANKIRYDLSKSRKKYFKGLMVTTMYYFYVFASNTVSVAPLSNPKNVIAA</sequence>
<protein>
    <submittedName>
        <fullName evidence="2">Uncharacterized protein</fullName>
    </submittedName>
</protein>
<proteinExistence type="predicted"/>
<reference evidence="2 3" key="1">
    <citation type="submission" date="2018-06" db="EMBL/GenBank/DDBJ databases">
        <title>Genomic Encyclopedia of Archaeal and Bacterial Type Strains, Phase II (KMG-II): from individual species to whole genera.</title>
        <authorList>
            <person name="Goeker M."/>
        </authorList>
    </citation>
    <scope>NUCLEOTIDE SEQUENCE [LARGE SCALE GENOMIC DNA]</scope>
    <source>
        <strain evidence="2 3">DSM 25663</strain>
    </source>
</reference>
<dbReference type="AlphaFoldDB" id="A0A328YMF5"/>